<name>A0A174MKC8_9FIRM</name>
<dbReference type="AlphaFoldDB" id="A0A174MKC8"/>
<evidence type="ECO:0000313" key="2">
    <source>
        <dbReference type="EMBL" id="CUP36713.1"/>
    </source>
</evidence>
<dbReference type="PANTHER" id="PTHR43649:SF12">
    <property type="entry name" value="DIACETYLCHITOBIOSE BINDING PROTEIN DASA"/>
    <property type="match status" value="1"/>
</dbReference>
<dbReference type="PANTHER" id="PTHR43649">
    <property type="entry name" value="ARABINOSE-BINDING PROTEIN-RELATED"/>
    <property type="match status" value="1"/>
</dbReference>
<protein>
    <submittedName>
        <fullName evidence="2">ABC transporter substrate-binding protein</fullName>
    </submittedName>
</protein>
<dbReference type="CDD" id="cd13585">
    <property type="entry name" value="PBP2_TMBP_like"/>
    <property type="match status" value="1"/>
</dbReference>
<evidence type="ECO:0000256" key="1">
    <source>
        <dbReference type="SAM" id="SignalP"/>
    </source>
</evidence>
<sequence>MRKVKRALAAVLAVLMAGSLSACGVKVQTKDDANTTAAVTEAKEENEAVDTPTDEKVTLKIIDWSDSTKERREAFHKKFMEENPNVTIEYTVLTADQFKETVISAIKAGNAPDLFPLPSGMKLSAALKENWFMPMNDYVSDDFLNTFADGALNEGITTIDGKTYVLPESANIINTLVFYNKNVLKEAGIDESQLPKTRSEFIDVCRKISDAGNGKYFGIIDSGAQANRLELALRSLASLDGGKCSDISQMILVDGQNTLNSEAMQSAFDFYDTLVKEGCFHPDTVSIKAPEARALFAQNQAAFIIQGAWCISTWRKDNPDLDFGVMALPAPDDGMKGKLPYIGAQPWMGISANCKHPDVAAKYLTALYSEDYQAGLVEDGGFVSVIDAANKAHMTDDVMLQYYNLNNEEAALAPDPIVGNPATADVYAEVSAITPGLGEIAQGILAQNIDYKTELKTLSDKTQEEWLRAIDAAKAKGADVSADDFEFKNWNPMENYTADLYKSR</sequence>
<dbReference type="InterPro" id="IPR050490">
    <property type="entry name" value="Bact_solute-bd_prot1"/>
</dbReference>
<dbReference type="InterPro" id="IPR006059">
    <property type="entry name" value="SBP"/>
</dbReference>
<dbReference type="RefSeq" id="WP_055660364.1">
    <property type="nucleotide sequence ID" value="NZ_CABIXC010000027.1"/>
</dbReference>
<dbReference type="Gene3D" id="3.40.190.10">
    <property type="entry name" value="Periplasmic binding protein-like II"/>
    <property type="match status" value="1"/>
</dbReference>
<organism evidence="2 3">
    <name type="scientific">Hungatella hathewayi</name>
    <dbReference type="NCBI Taxonomy" id="154046"/>
    <lineage>
        <taxon>Bacteria</taxon>
        <taxon>Bacillati</taxon>
        <taxon>Bacillota</taxon>
        <taxon>Clostridia</taxon>
        <taxon>Lachnospirales</taxon>
        <taxon>Lachnospiraceae</taxon>
        <taxon>Hungatella</taxon>
    </lineage>
</organism>
<dbReference type="Proteomes" id="UP000095651">
    <property type="component" value="Unassembled WGS sequence"/>
</dbReference>
<dbReference type="EMBL" id="CYZE01000027">
    <property type="protein sequence ID" value="CUP36713.1"/>
    <property type="molecule type" value="Genomic_DNA"/>
</dbReference>
<reference evidence="2 3" key="1">
    <citation type="submission" date="2015-09" db="EMBL/GenBank/DDBJ databases">
        <authorList>
            <consortium name="Pathogen Informatics"/>
        </authorList>
    </citation>
    <scope>NUCLEOTIDE SEQUENCE [LARGE SCALE GENOMIC DNA]</scope>
    <source>
        <strain evidence="2 3">2789STDY5608850</strain>
    </source>
</reference>
<dbReference type="SUPFAM" id="SSF53850">
    <property type="entry name" value="Periplasmic binding protein-like II"/>
    <property type="match status" value="1"/>
</dbReference>
<proteinExistence type="predicted"/>
<feature type="chain" id="PRO_5039079054" evidence="1">
    <location>
        <begin position="23"/>
        <end position="504"/>
    </location>
</feature>
<feature type="signal peptide" evidence="1">
    <location>
        <begin position="1"/>
        <end position="22"/>
    </location>
</feature>
<accession>A0A174MKC8</accession>
<gene>
    <name evidence="2" type="primary">cycB_12</name>
    <name evidence="2" type="ORF">ERS852407_05726</name>
</gene>
<evidence type="ECO:0000313" key="3">
    <source>
        <dbReference type="Proteomes" id="UP000095651"/>
    </source>
</evidence>
<dbReference type="PROSITE" id="PS51257">
    <property type="entry name" value="PROKAR_LIPOPROTEIN"/>
    <property type="match status" value="1"/>
</dbReference>
<dbReference type="Pfam" id="PF01547">
    <property type="entry name" value="SBP_bac_1"/>
    <property type="match status" value="1"/>
</dbReference>
<keyword evidence="1" id="KW-0732">Signal</keyword>